<dbReference type="GO" id="GO:0005840">
    <property type="term" value="C:ribosome"/>
    <property type="evidence" value="ECO:0007669"/>
    <property type="project" value="UniProtKB-KW"/>
</dbReference>
<reference evidence="7 8" key="1">
    <citation type="submission" date="2018-04" db="EMBL/GenBank/DDBJ databases">
        <title>Camelliibacillus theae gen. nov., sp. nov., isolated from Pu'er tea.</title>
        <authorList>
            <person name="Niu L."/>
        </authorList>
    </citation>
    <scope>NUCLEOTIDE SEQUENCE [LARGE SCALE GENOMIC DNA]</scope>
    <source>
        <strain evidence="7 8">T8</strain>
    </source>
</reference>
<dbReference type="GO" id="GO:1990904">
    <property type="term" value="C:ribonucleoprotein complex"/>
    <property type="evidence" value="ECO:0007669"/>
    <property type="project" value="UniProtKB-KW"/>
</dbReference>
<dbReference type="FunFam" id="3.30.70.330:FF:000001">
    <property type="entry name" value="50S ribosomal protein L23"/>
    <property type="match status" value="1"/>
</dbReference>
<evidence type="ECO:0000256" key="6">
    <source>
        <dbReference type="HAMAP-Rule" id="MF_01369"/>
    </source>
</evidence>
<keyword evidence="4 6" id="KW-0689">Ribosomal protein</keyword>
<accession>A0A2U1K7I7</accession>
<dbReference type="Pfam" id="PF00276">
    <property type="entry name" value="Ribosomal_L23"/>
    <property type="match status" value="1"/>
</dbReference>
<gene>
    <name evidence="6" type="primary">rplW</name>
    <name evidence="7" type="ORF">DCC39_03530</name>
</gene>
<evidence type="ECO:0000313" key="7">
    <source>
        <dbReference type="EMBL" id="PWA12953.1"/>
    </source>
</evidence>
<dbReference type="InterPro" id="IPR013025">
    <property type="entry name" value="Ribosomal_uL23-like"/>
</dbReference>
<dbReference type="GO" id="GO:0003735">
    <property type="term" value="F:structural constituent of ribosome"/>
    <property type="evidence" value="ECO:0007669"/>
    <property type="project" value="InterPro"/>
</dbReference>
<dbReference type="GO" id="GO:0006412">
    <property type="term" value="P:translation"/>
    <property type="evidence" value="ECO:0007669"/>
    <property type="project" value="UniProtKB-UniRule"/>
</dbReference>
<keyword evidence="2 6" id="KW-0699">rRNA-binding</keyword>
<dbReference type="SUPFAM" id="SSF54189">
    <property type="entry name" value="Ribosomal proteins S24e, L23 and L15e"/>
    <property type="match status" value="1"/>
</dbReference>
<comment type="similarity">
    <text evidence="1 6">Belongs to the universal ribosomal protein uL23 family.</text>
</comment>
<evidence type="ECO:0000256" key="2">
    <source>
        <dbReference type="ARBA" id="ARBA00022730"/>
    </source>
</evidence>
<organism evidence="7 8">
    <name type="scientific">Pueribacillus theae</name>
    <dbReference type="NCBI Taxonomy" id="2171751"/>
    <lineage>
        <taxon>Bacteria</taxon>
        <taxon>Bacillati</taxon>
        <taxon>Bacillota</taxon>
        <taxon>Bacilli</taxon>
        <taxon>Bacillales</taxon>
        <taxon>Bacillaceae</taxon>
        <taxon>Pueribacillus</taxon>
    </lineage>
</organism>
<dbReference type="GO" id="GO:0019843">
    <property type="term" value="F:rRNA binding"/>
    <property type="evidence" value="ECO:0007669"/>
    <property type="project" value="UniProtKB-UniRule"/>
</dbReference>
<comment type="function">
    <text evidence="6">One of the early assembly proteins it binds 23S rRNA. One of the proteins that surrounds the polypeptide exit tunnel on the outside of the ribosome. Forms the main docking site for trigger factor binding to the ribosome.</text>
</comment>
<sequence>MDARDVIKRPVITERSTETLGDKKYTFEVDPRANKTEIKSAIETIFGVKVQKVNTMNYKGKFRRFGRHSGYKPNRKKAIVQLTPESKELDFFEGV</sequence>
<dbReference type="HAMAP" id="MF_01369_B">
    <property type="entry name" value="Ribosomal_uL23_B"/>
    <property type="match status" value="1"/>
</dbReference>
<keyword evidence="8" id="KW-1185">Reference proteome</keyword>
<keyword evidence="5 6" id="KW-0687">Ribonucleoprotein</keyword>
<evidence type="ECO:0000313" key="8">
    <source>
        <dbReference type="Proteomes" id="UP000245998"/>
    </source>
</evidence>
<comment type="subunit">
    <text evidence="6">Part of the 50S ribosomal subunit. Contacts protein L29, and trigger factor when it is bound to the ribosome.</text>
</comment>
<dbReference type="EMBL" id="QCZG01000004">
    <property type="protein sequence ID" value="PWA12953.1"/>
    <property type="molecule type" value="Genomic_DNA"/>
</dbReference>
<dbReference type="RefSeq" id="WP_116553507.1">
    <property type="nucleotide sequence ID" value="NZ_QCZG01000004.1"/>
</dbReference>
<evidence type="ECO:0000256" key="1">
    <source>
        <dbReference type="ARBA" id="ARBA00006700"/>
    </source>
</evidence>
<dbReference type="NCBIfam" id="NF004363">
    <property type="entry name" value="PRK05738.2-4"/>
    <property type="match status" value="1"/>
</dbReference>
<proteinExistence type="inferred from homology"/>
<dbReference type="InterPro" id="IPR012677">
    <property type="entry name" value="Nucleotide-bd_a/b_plait_sf"/>
</dbReference>
<protein>
    <recommendedName>
        <fullName evidence="6">Large ribosomal subunit protein uL23</fullName>
    </recommendedName>
</protein>
<dbReference type="OrthoDB" id="9793353at2"/>
<evidence type="ECO:0000256" key="3">
    <source>
        <dbReference type="ARBA" id="ARBA00022884"/>
    </source>
</evidence>
<dbReference type="PANTHER" id="PTHR11620">
    <property type="entry name" value="60S RIBOSOMAL PROTEIN L23A"/>
    <property type="match status" value="1"/>
</dbReference>
<dbReference type="AlphaFoldDB" id="A0A2U1K7I7"/>
<keyword evidence="3 6" id="KW-0694">RNA-binding</keyword>
<evidence type="ECO:0000256" key="4">
    <source>
        <dbReference type="ARBA" id="ARBA00022980"/>
    </source>
</evidence>
<dbReference type="Gene3D" id="3.30.70.330">
    <property type="match status" value="1"/>
</dbReference>
<dbReference type="Proteomes" id="UP000245998">
    <property type="component" value="Unassembled WGS sequence"/>
</dbReference>
<dbReference type="InterPro" id="IPR012678">
    <property type="entry name" value="Ribosomal_uL23/eL15/eS24_sf"/>
</dbReference>
<name>A0A2U1K7I7_9BACI</name>
<comment type="caution">
    <text evidence="7">The sequence shown here is derived from an EMBL/GenBank/DDBJ whole genome shotgun (WGS) entry which is preliminary data.</text>
</comment>
<evidence type="ECO:0000256" key="5">
    <source>
        <dbReference type="ARBA" id="ARBA00023274"/>
    </source>
</evidence>